<dbReference type="AlphaFoldDB" id="A0A178HXZ1"/>
<name>A0A178HXZ1_9HYPH</name>
<reference evidence="1 2" key="1">
    <citation type="submission" date="2016-03" db="EMBL/GenBank/DDBJ databases">
        <title>Genome sequencing of Devosia sp. S37.</title>
        <authorList>
            <person name="Mohd Nor M."/>
        </authorList>
    </citation>
    <scope>NUCLEOTIDE SEQUENCE [LARGE SCALE GENOMIC DNA]</scope>
    <source>
        <strain evidence="1 2">S37</strain>
    </source>
</reference>
<evidence type="ECO:0000313" key="1">
    <source>
        <dbReference type="EMBL" id="OAM77722.1"/>
    </source>
</evidence>
<comment type="caution">
    <text evidence="1">The sequence shown here is derived from an EMBL/GenBank/DDBJ whole genome shotgun (WGS) entry which is preliminary data.</text>
</comment>
<dbReference type="EMBL" id="LVVY01000079">
    <property type="protein sequence ID" value="OAM77722.1"/>
    <property type="molecule type" value="Genomic_DNA"/>
</dbReference>
<accession>A0A178HXZ1</accession>
<dbReference type="Proteomes" id="UP000078389">
    <property type="component" value="Unassembled WGS sequence"/>
</dbReference>
<protein>
    <submittedName>
        <fullName evidence="1">Uncharacterized protein</fullName>
    </submittedName>
</protein>
<sequence>MAALGERIEAIDRPKMIIDAIDRARREAVQEKGKCQNATALMYFEGKRAALAEVQAFAEKVAAI</sequence>
<gene>
    <name evidence="1" type="ORF">A3840_08835</name>
</gene>
<proteinExistence type="predicted"/>
<dbReference type="STRING" id="1770058.A3840_08835"/>
<evidence type="ECO:0000313" key="2">
    <source>
        <dbReference type="Proteomes" id="UP000078389"/>
    </source>
</evidence>
<keyword evidence="2" id="KW-1185">Reference proteome</keyword>
<organism evidence="1 2">
    <name type="scientific">Devosia elaeis</name>
    <dbReference type="NCBI Taxonomy" id="1770058"/>
    <lineage>
        <taxon>Bacteria</taxon>
        <taxon>Pseudomonadati</taxon>
        <taxon>Pseudomonadota</taxon>
        <taxon>Alphaproteobacteria</taxon>
        <taxon>Hyphomicrobiales</taxon>
        <taxon>Devosiaceae</taxon>
        <taxon>Devosia</taxon>
    </lineage>
</organism>